<dbReference type="OrthoDB" id="19174at2157"/>
<sequence>MLVVVSDTHSTDGHRLTNRTLDAVRDADLVVHAGDFMRESVLDAFVDESEEFLAVYGNNDGPEIRARIPEARNFTYGGVEFAMTHTRRGGGTALSLFGRERGADAVIFGHSHRPTFDGTGEIPLVNPGSHAQPRGNRQAHAEFEELPDGGLRGRLVTVDGDVFQTFRVVPGGH</sequence>
<organism evidence="3 4">
    <name type="scientific">Haloferax profundi</name>
    <dbReference type="NCBI Taxonomy" id="1544718"/>
    <lineage>
        <taxon>Archaea</taxon>
        <taxon>Methanobacteriati</taxon>
        <taxon>Methanobacteriota</taxon>
        <taxon>Stenosarchaea group</taxon>
        <taxon>Halobacteria</taxon>
        <taxon>Halobacteriales</taxon>
        <taxon>Haloferacaceae</taxon>
        <taxon>Haloferax</taxon>
    </lineage>
</organism>
<dbReference type="GO" id="GO:0016787">
    <property type="term" value="F:hydrolase activity"/>
    <property type="evidence" value="ECO:0007669"/>
    <property type="project" value="UniProtKB-UniRule"/>
</dbReference>
<gene>
    <name evidence="3" type="ORF">AUR66_10035</name>
</gene>
<comment type="cofactor">
    <cofactor evidence="1">
        <name>a divalent metal cation</name>
        <dbReference type="ChEBI" id="CHEBI:60240"/>
    </cofactor>
</comment>
<evidence type="ECO:0000313" key="3">
    <source>
        <dbReference type="EMBL" id="KTG29486.1"/>
    </source>
</evidence>
<dbReference type="RefSeq" id="WP_058571398.1">
    <property type="nucleotide sequence ID" value="NZ_LOPV01000097.1"/>
</dbReference>
<dbReference type="NCBIfam" id="TIGR00040">
    <property type="entry name" value="yfcE"/>
    <property type="match status" value="1"/>
</dbReference>
<dbReference type="SUPFAM" id="SSF56300">
    <property type="entry name" value="Metallo-dependent phosphatases"/>
    <property type="match status" value="1"/>
</dbReference>
<comment type="caution">
    <text evidence="3">The sequence shown here is derived from an EMBL/GenBank/DDBJ whole genome shotgun (WGS) entry which is preliminary data.</text>
</comment>
<keyword evidence="4" id="KW-1185">Reference proteome</keyword>
<dbReference type="InterPro" id="IPR029052">
    <property type="entry name" value="Metallo-depent_PP-like"/>
</dbReference>
<dbReference type="CDD" id="cd00841">
    <property type="entry name" value="MPP_YfcE"/>
    <property type="match status" value="1"/>
</dbReference>
<dbReference type="AlphaFoldDB" id="A0A0W1ST31"/>
<proteinExistence type="inferred from homology"/>
<dbReference type="Gene3D" id="3.60.21.10">
    <property type="match status" value="1"/>
</dbReference>
<comment type="similarity">
    <text evidence="1">Belongs to the metallophosphoesterase superfamily. YfcE family.</text>
</comment>
<evidence type="ECO:0000313" key="4">
    <source>
        <dbReference type="Proteomes" id="UP000053157"/>
    </source>
</evidence>
<name>A0A0W1ST31_9EURY</name>
<feature type="domain" description="Calcineurin-like phosphoesterase" evidence="2">
    <location>
        <begin position="2"/>
        <end position="139"/>
    </location>
</feature>
<reference evidence="3 4" key="1">
    <citation type="submission" date="2015-12" db="EMBL/GenBank/DDBJ databases">
        <title>Haloferax profundi sp. nov. isolated from the Discovery deep brine-seawater interface in the Red Sea.</title>
        <authorList>
            <person name="Zhang G."/>
            <person name="Stingl U."/>
            <person name="Rashid M."/>
        </authorList>
    </citation>
    <scope>NUCLEOTIDE SEQUENCE [LARGE SCALE GENOMIC DNA]</scope>
    <source>
        <strain evidence="3 4">SB29</strain>
    </source>
</reference>
<protein>
    <recommendedName>
        <fullName evidence="1">Phosphoesterase</fullName>
        <ecNumber evidence="1">3.1.4.-</ecNumber>
    </recommendedName>
</protein>
<dbReference type="Proteomes" id="UP000053157">
    <property type="component" value="Unassembled WGS sequence"/>
</dbReference>
<dbReference type="PANTHER" id="PTHR11124">
    <property type="entry name" value="VACUOLAR SORTING PROTEIN VPS29"/>
    <property type="match status" value="1"/>
</dbReference>
<accession>A0A0W1ST31</accession>
<dbReference type="GO" id="GO:0046872">
    <property type="term" value="F:metal ion binding"/>
    <property type="evidence" value="ECO:0007669"/>
    <property type="project" value="UniProtKB-KW"/>
</dbReference>
<dbReference type="InterPro" id="IPR041802">
    <property type="entry name" value="MPP_YfcE"/>
</dbReference>
<keyword evidence="1" id="KW-0479">Metal-binding</keyword>
<dbReference type="Pfam" id="PF12850">
    <property type="entry name" value="Metallophos_2"/>
    <property type="match status" value="1"/>
</dbReference>
<evidence type="ECO:0000259" key="2">
    <source>
        <dbReference type="Pfam" id="PF12850"/>
    </source>
</evidence>
<evidence type="ECO:0000256" key="1">
    <source>
        <dbReference type="RuleBase" id="RU362039"/>
    </source>
</evidence>
<dbReference type="InterPro" id="IPR000979">
    <property type="entry name" value="Phosphodiesterase_MJ0936/Vps29"/>
</dbReference>
<dbReference type="EC" id="3.1.4.-" evidence="1"/>
<dbReference type="EMBL" id="LOPV01000097">
    <property type="protein sequence ID" value="KTG29486.1"/>
    <property type="molecule type" value="Genomic_DNA"/>
</dbReference>
<dbReference type="InterPro" id="IPR024654">
    <property type="entry name" value="Calcineurin-like_PHP_lpxH"/>
</dbReference>